<proteinExistence type="predicted"/>
<name>A0A0W7TN17_9FIRM</name>
<evidence type="ECO:0000313" key="2">
    <source>
        <dbReference type="EMBL" id="KUE75214.1"/>
    </source>
</evidence>
<dbReference type="SUPFAM" id="SSF51726">
    <property type="entry name" value="UROD/MetE-like"/>
    <property type="match status" value="1"/>
</dbReference>
<dbReference type="Gene3D" id="3.20.20.210">
    <property type="match status" value="1"/>
</dbReference>
<evidence type="ECO:0000313" key="3">
    <source>
        <dbReference type="Proteomes" id="UP000053433"/>
    </source>
</evidence>
<comment type="caution">
    <text evidence="2">The sequence shown here is derived from an EMBL/GenBank/DDBJ whole genome shotgun (WGS) entry which is preliminary data.</text>
</comment>
<dbReference type="GO" id="GO:0004853">
    <property type="term" value="F:uroporphyrinogen decarboxylase activity"/>
    <property type="evidence" value="ECO:0007669"/>
    <property type="project" value="InterPro"/>
</dbReference>
<accession>A0A0W7TN17</accession>
<dbReference type="InterPro" id="IPR052024">
    <property type="entry name" value="Methanogen_methyltrans"/>
</dbReference>
<dbReference type="AlphaFoldDB" id="A0A0W7TN17"/>
<dbReference type="RefSeq" id="WP_058723668.1">
    <property type="nucleotide sequence ID" value="NZ_JANGBT010000006.1"/>
</dbReference>
<dbReference type="PANTHER" id="PTHR47099:SF1">
    <property type="entry name" value="METHYLCOBAMIDE:COM METHYLTRANSFERASE MTBA"/>
    <property type="match status" value="1"/>
</dbReference>
<reference evidence="2 3" key="1">
    <citation type="submission" date="2015-10" db="EMBL/GenBank/DDBJ databases">
        <title>A novel member of the family Ruminococcaceae isolated from human faeces.</title>
        <authorList>
            <person name="Shkoporov A.N."/>
            <person name="Chaplin A.V."/>
            <person name="Motuzova O.V."/>
            <person name="Kafarskaia L.I."/>
            <person name="Efimov B.A."/>
        </authorList>
    </citation>
    <scope>NUCLEOTIDE SEQUENCE [LARGE SCALE GENOMIC DNA]</scope>
    <source>
        <strain evidence="2 3">668</strain>
    </source>
</reference>
<dbReference type="Proteomes" id="UP000053433">
    <property type="component" value="Unassembled WGS sequence"/>
</dbReference>
<dbReference type="PANTHER" id="PTHR47099">
    <property type="entry name" value="METHYLCOBAMIDE:COM METHYLTRANSFERASE MTBA"/>
    <property type="match status" value="1"/>
</dbReference>
<evidence type="ECO:0000259" key="1">
    <source>
        <dbReference type="Pfam" id="PF01208"/>
    </source>
</evidence>
<dbReference type="InterPro" id="IPR038071">
    <property type="entry name" value="UROD/MetE-like_sf"/>
</dbReference>
<protein>
    <recommendedName>
        <fullName evidence="1">Uroporphyrinogen decarboxylase (URO-D) domain-containing protein</fullName>
    </recommendedName>
</protein>
<sequence length="364" mass="40547">MIQIYNGTLTSKERVLRTFNHEKADRVPIGYFANPGIQKRVAAALGVPADKDSVNDALGVDFKGLMPAYTGKPLFTAPGPERHVHPLTGAVTRWVANEDGGYWDYCDFPLAEADDEIIANWPVPDPDDFDYDGLLEKCKAYGHKAVYFGHPGISDVMNNTGMIRGMENIYMDLALETESVMTLLDRRMKAELAMFERALDKCRDYVDFIWTGEDLGTQRAPLISLDMFRAQIRPRHQPLIDLASSYGKPVMIHCCGSSSWAFEDFIEMGIRAVDTLQPEAADMDPACLARKYGGRLAFHGCISTAKLAVMTPEAVAQNVAETLETMMPHHGYCLAPTHYLQDNTPVENVIAMYQTAHKLGRYGK</sequence>
<dbReference type="InterPro" id="IPR000257">
    <property type="entry name" value="Uroporphyrinogen_deCOase"/>
</dbReference>
<gene>
    <name evidence="2" type="ORF">ASJ35_14870</name>
</gene>
<organism evidence="2 3">
    <name type="scientific">Ruthenibacterium lactatiformans</name>
    <dbReference type="NCBI Taxonomy" id="1550024"/>
    <lineage>
        <taxon>Bacteria</taxon>
        <taxon>Bacillati</taxon>
        <taxon>Bacillota</taxon>
        <taxon>Clostridia</taxon>
        <taxon>Eubacteriales</taxon>
        <taxon>Oscillospiraceae</taxon>
        <taxon>Ruthenibacterium</taxon>
    </lineage>
</organism>
<feature type="domain" description="Uroporphyrinogen decarboxylase (URO-D)" evidence="1">
    <location>
        <begin position="162"/>
        <end position="358"/>
    </location>
</feature>
<dbReference type="EMBL" id="LMUA01000026">
    <property type="protein sequence ID" value="KUE75214.1"/>
    <property type="molecule type" value="Genomic_DNA"/>
</dbReference>
<dbReference type="Pfam" id="PF01208">
    <property type="entry name" value="URO-D"/>
    <property type="match status" value="1"/>
</dbReference>
<dbReference type="GO" id="GO:0006779">
    <property type="term" value="P:porphyrin-containing compound biosynthetic process"/>
    <property type="evidence" value="ECO:0007669"/>
    <property type="project" value="InterPro"/>
</dbReference>